<evidence type="ECO:0000313" key="1">
    <source>
        <dbReference type="EMBL" id="STO08978.1"/>
    </source>
</evidence>
<dbReference type="Gene3D" id="3.30.530.20">
    <property type="match status" value="1"/>
</dbReference>
<proteinExistence type="predicted"/>
<dbReference type="OrthoDB" id="9793552at2"/>
<dbReference type="STRING" id="1397694.GCA_000702585_02859"/>
<evidence type="ECO:0000313" key="2">
    <source>
        <dbReference type="Proteomes" id="UP000254060"/>
    </source>
</evidence>
<reference evidence="1 2" key="1">
    <citation type="submission" date="2018-06" db="EMBL/GenBank/DDBJ databases">
        <authorList>
            <consortium name="Pathogen Informatics"/>
            <person name="Doyle S."/>
        </authorList>
    </citation>
    <scope>NUCLEOTIDE SEQUENCE [LARGE SCALE GENOMIC DNA]</scope>
    <source>
        <strain evidence="1 2">NCTC13163</strain>
    </source>
</reference>
<name>A0A377FW33_9BACL</name>
<dbReference type="RefSeq" id="WP_029335870.1">
    <property type="nucleotide sequence ID" value="NZ_UGGP01000001.1"/>
</dbReference>
<gene>
    <name evidence="1" type="ORF">NCTC13163_02373</name>
</gene>
<organism evidence="1 2">
    <name type="scientific">Exiguobacterium aurantiacum</name>
    <dbReference type="NCBI Taxonomy" id="33987"/>
    <lineage>
        <taxon>Bacteria</taxon>
        <taxon>Bacillati</taxon>
        <taxon>Bacillota</taxon>
        <taxon>Bacilli</taxon>
        <taxon>Bacillales</taxon>
        <taxon>Bacillales Family XII. Incertae Sedis</taxon>
        <taxon>Exiguobacterium</taxon>
    </lineage>
</organism>
<dbReference type="Proteomes" id="UP000254060">
    <property type="component" value="Unassembled WGS sequence"/>
</dbReference>
<protein>
    <submittedName>
        <fullName evidence="1">Uncharacterized conserved protein</fullName>
    </submittedName>
</protein>
<dbReference type="SUPFAM" id="SSF55961">
    <property type="entry name" value="Bet v1-like"/>
    <property type="match status" value="1"/>
</dbReference>
<accession>A0A377FW33</accession>
<sequence length="141" mass="15691">MRQFNVRTAFDASPETLWTLLQDASLLAELTSFPQVTLLGDGATVEGNEVRLRVGIGPVALPWHSAITLTGSQAFCDQGVKLPFPFRRFCHVHRVEMESGQAVMVDEVTFDSYVPSVLVEYFVLRPMFKARAAAFQNILNS</sequence>
<dbReference type="EMBL" id="UGGP01000001">
    <property type="protein sequence ID" value="STO08978.1"/>
    <property type="molecule type" value="Genomic_DNA"/>
</dbReference>
<dbReference type="AlphaFoldDB" id="A0A377FW33"/>
<dbReference type="InterPro" id="IPR023393">
    <property type="entry name" value="START-like_dom_sf"/>
</dbReference>